<evidence type="ECO:0000256" key="2">
    <source>
        <dbReference type="ARBA" id="ARBA00022801"/>
    </source>
</evidence>
<dbReference type="GO" id="GO:0008253">
    <property type="term" value="F:5'-nucleotidase activity"/>
    <property type="evidence" value="ECO:0007669"/>
    <property type="project" value="TreeGrafter"/>
</dbReference>
<dbReference type="PANTHER" id="PTHR11575:SF24">
    <property type="entry name" value="5'-NUCLEOTIDASE"/>
    <property type="match status" value="1"/>
</dbReference>
<feature type="domain" description="CBM2" evidence="4">
    <location>
        <begin position="1206"/>
        <end position="1316"/>
    </location>
</feature>
<dbReference type="InterPro" id="IPR036691">
    <property type="entry name" value="Endo/exonu/phosph_ase_sf"/>
</dbReference>
<accession>A0A511YYP6</accession>
<dbReference type="SUPFAM" id="SSF56300">
    <property type="entry name" value="Metallo-dependent phosphatases"/>
    <property type="match status" value="1"/>
</dbReference>
<dbReference type="PROSITE" id="PS51173">
    <property type="entry name" value="CBM2"/>
    <property type="match status" value="1"/>
</dbReference>
<dbReference type="GO" id="GO:0005975">
    <property type="term" value="P:carbohydrate metabolic process"/>
    <property type="evidence" value="ECO:0007669"/>
    <property type="project" value="InterPro"/>
</dbReference>
<dbReference type="CDD" id="cd04486">
    <property type="entry name" value="YhcR_OBF_like"/>
    <property type="match status" value="1"/>
</dbReference>
<dbReference type="SMART" id="SM00637">
    <property type="entry name" value="CBD_II"/>
    <property type="match status" value="1"/>
</dbReference>
<dbReference type="GO" id="GO:0030247">
    <property type="term" value="F:polysaccharide binding"/>
    <property type="evidence" value="ECO:0007669"/>
    <property type="project" value="UniProtKB-UniRule"/>
</dbReference>
<dbReference type="PRINTS" id="PR01607">
    <property type="entry name" value="APYRASEFAMLY"/>
</dbReference>
<dbReference type="GO" id="GO:0004553">
    <property type="term" value="F:hydrolase activity, hydrolyzing O-glycosyl compounds"/>
    <property type="evidence" value="ECO:0007669"/>
    <property type="project" value="InterPro"/>
</dbReference>
<dbReference type="Pfam" id="PF03372">
    <property type="entry name" value="Exo_endo_phos"/>
    <property type="match status" value="1"/>
</dbReference>
<dbReference type="Gene3D" id="3.90.780.10">
    <property type="entry name" value="5'-Nucleotidase, C-terminal domain"/>
    <property type="match status" value="1"/>
</dbReference>
<proteinExistence type="predicted"/>
<dbReference type="InterPro" id="IPR047971">
    <property type="entry name" value="ExeM-like"/>
</dbReference>
<dbReference type="InterPro" id="IPR005135">
    <property type="entry name" value="Endo/exonuclease/phosphatase"/>
</dbReference>
<dbReference type="EMBL" id="BJYK01000006">
    <property type="protein sequence ID" value="GEN80323.1"/>
    <property type="molecule type" value="Genomic_DNA"/>
</dbReference>
<dbReference type="SUPFAM" id="SSF55816">
    <property type="entry name" value="5'-nucleotidase (syn. UDP-sugar hydrolase), C-terminal domain"/>
    <property type="match status" value="1"/>
</dbReference>
<dbReference type="InterPro" id="IPR008965">
    <property type="entry name" value="CBM2/CBM3_carb-bd_dom_sf"/>
</dbReference>
<dbReference type="CDD" id="cd10283">
    <property type="entry name" value="MnuA_DNase1-like"/>
    <property type="match status" value="1"/>
</dbReference>
<evidence type="ECO:0000313" key="6">
    <source>
        <dbReference type="Proteomes" id="UP000321484"/>
    </source>
</evidence>
<dbReference type="Pfam" id="PF00149">
    <property type="entry name" value="Metallophos"/>
    <property type="match status" value="1"/>
</dbReference>
<keyword evidence="3" id="KW-0326">Glycosidase</keyword>
<organism evidence="5 6">
    <name type="scientific">Actinotalea fermentans</name>
    <dbReference type="NCBI Taxonomy" id="43671"/>
    <lineage>
        <taxon>Bacteria</taxon>
        <taxon>Bacillati</taxon>
        <taxon>Actinomycetota</taxon>
        <taxon>Actinomycetes</taxon>
        <taxon>Micrococcales</taxon>
        <taxon>Cellulomonadaceae</taxon>
        <taxon>Actinotalea</taxon>
    </lineage>
</organism>
<protein>
    <submittedName>
        <fullName evidence="5">Multifunctional nuclease/2',3'-cyclic-nucleotide 2'-phosphodiesterase/5'-nucleotidase/3'-nucleotidase</fullName>
    </submittedName>
</protein>
<dbReference type="InterPro" id="IPR036907">
    <property type="entry name" value="5'-Nucleotdase_C_sf"/>
</dbReference>
<dbReference type="Pfam" id="PF00553">
    <property type="entry name" value="CBM_2"/>
    <property type="match status" value="1"/>
</dbReference>
<dbReference type="RefSeq" id="WP_052113777.1">
    <property type="nucleotide sequence ID" value="NZ_BJYK01000006.1"/>
</dbReference>
<dbReference type="PANTHER" id="PTHR11575">
    <property type="entry name" value="5'-NUCLEOTIDASE-RELATED"/>
    <property type="match status" value="1"/>
</dbReference>
<dbReference type="InterPro" id="IPR004843">
    <property type="entry name" value="Calcineurin-like_PHP"/>
</dbReference>
<dbReference type="Gene3D" id="2.60.40.290">
    <property type="match status" value="1"/>
</dbReference>
<dbReference type="InterPro" id="IPR008334">
    <property type="entry name" value="5'-Nucleotdase_C"/>
</dbReference>
<evidence type="ECO:0000259" key="4">
    <source>
        <dbReference type="PROSITE" id="PS51173"/>
    </source>
</evidence>
<evidence type="ECO:0000313" key="5">
    <source>
        <dbReference type="EMBL" id="GEN80323.1"/>
    </source>
</evidence>
<dbReference type="InterPro" id="IPR029052">
    <property type="entry name" value="Metallo-depent_PP-like"/>
</dbReference>
<dbReference type="GO" id="GO:0009166">
    <property type="term" value="P:nucleotide catabolic process"/>
    <property type="evidence" value="ECO:0007669"/>
    <property type="project" value="InterPro"/>
</dbReference>
<sequence>MPAAAEAADVVPIAQVQGTGAATTLPSTPAVTVEGIVTADHRTGGYRGIYVQTEGSGGAADATPGASDGIFIFFGNRNPVPSVAIGDKVQVTGRPGEFNGLTQLSANQTGDTVTVLSSGNALPEPVALADTVVGDAREQFEGMLVRPTGDYYVASFHEADRYGSLWLAAGDMPVKSTEAARPGPDADAIAAANAAARIVLDDGKNNQTTSTLKQPYLPAGDPVRTGDKVEFGDLAYVLHYGFDLWRLQPQTPLDSTTPDALEPTFADTNPRPAAPDAVGGDLQVASFNVLNYFTTLTTQDSRARGARSPEQFAAQKGKIVAAITAMGAEVVALQEMENSTHFGPGTPDVAVADLVAGLNAAAGTDVWAYVPTPAALLDPAVQPGTDVIMNAIIYRTDAVTPVGASQALVDPAFDDAREPIAQAFAPVGDGAPFAVVANHFKSKTPPDGEDGEPADGQGWFNEVRVAQAQALAAFVGDLGEAGTTDVVVLGDLNSYSQEDPVVTLTGAGLVDLVAAKAPGQYSYTFDGELGSLDHALGTGTFAARVTGADVWDINADEWSGLQYYGAAPELGTVYRASDHDPTIVGITATLPPVTIDLLGINDFHGRLEASGAVAGAAVLAGAVDSYRAANPNTLFVSAGDNIGATTFTSFIQDDEPTIAALNAAGLDTSALGNHEFDRGRADLDERVLGLADFPYLAANVYDRATGEPAYDPYWVTDVDGIQVGFIGAVTEALPTLVTPAGIATLETRSIVTEVNRFAGRLSDGDATNGEADVIVVLVHEGAAHNESLEADPAFNAMLGTISGDVDAIFTGHTHLKYAFLQPVEGWADGLARPVVQSGQYGENLAHVQLQVDRESGDVVANSAEIVPLANNGFTPDPEVAAIVADAVAVAKQLGSVKLGDITDDLMRARASNGTAENRGGESTLGNLIADVQLWATSELGTQIAFMNPGGMRTDITYASTGAGDPDGNVTYQEAANVQPFANTLVTMTLTGEQIVQVLEEQWQPAGAQRPFLKLGTAGLTYTYDPAAAAGSRITQVWVGETPLDPTATYQVVVNSFLASGGDNFATLALGADKADSGRVDLQAFVDYLGQFSPISPDLAQRAVGVHVATAAPEGGFLPGDSVTVDLSSLLFSAGEPQGDAPTAVLTIGGTQVATAAIDPAVVDTTDEVGRATATIVIPEGAEAGDLEVVVTVPSTGTTTSFTVPVAEVAGPACVVSYDAVRVWPNLLLGGVRVTNTGTDAVGPWSLTWSYTKGEKAGVGIGASISQRGADVTAKGTWLNRTLDPGESTTFAFIGKAPRGTVAPTAFQLNGVDCTVE</sequence>
<evidence type="ECO:0000256" key="1">
    <source>
        <dbReference type="ARBA" id="ARBA00022729"/>
    </source>
</evidence>
<dbReference type="Pfam" id="PF02872">
    <property type="entry name" value="5_nucleotid_C"/>
    <property type="match status" value="1"/>
</dbReference>
<evidence type="ECO:0000256" key="3">
    <source>
        <dbReference type="ARBA" id="ARBA00023295"/>
    </source>
</evidence>
<keyword evidence="2" id="KW-0378">Hydrolase</keyword>
<dbReference type="InterPro" id="IPR012291">
    <property type="entry name" value="CBM2_carb-bd_dom_sf"/>
</dbReference>
<keyword evidence="1" id="KW-0732">Signal</keyword>
<comment type="caution">
    <text evidence="5">The sequence shown here is derived from an EMBL/GenBank/DDBJ whole genome shotgun (WGS) entry which is preliminary data.</text>
</comment>
<dbReference type="Gene3D" id="3.60.21.10">
    <property type="match status" value="1"/>
</dbReference>
<name>A0A511YYP6_9CELL</name>
<reference evidence="5 6" key="1">
    <citation type="submission" date="2019-07" db="EMBL/GenBank/DDBJ databases">
        <title>Whole genome shotgun sequence of Actinotalea fermentans NBRC 105374.</title>
        <authorList>
            <person name="Hosoyama A."/>
            <person name="Uohara A."/>
            <person name="Ohji S."/>
            <person name="Ichikawa N."/>
        </authorList>
    </citation>
    <scope>NUCLEOTIDE SEQUENCE [LARGE SCALE GENOMIC DNA]</scope>
    <source>
        <strain evidence="5 6">NBRC 105374</strain>
    </source>
</reference>
<dbReference type="GO" id="GO:0030288">
    <property type="term" value="C:outer membrane-bounded periplasmic space"/>
    <property type="evidence" value="ECO:0007669"/>
    <property type="project" value="TreeGrafter"/>
</dbReference>
<dbReference type="Proteomes" id="UP000321484">
    <property type="component" value="Unassembled WGS sequence"/>
</dbReference>
<gene>
    <name evidence="5" type="ORF">AFE02nite_20570</name>
</gene>
<dbReference type="GO" id="GO:0008768">
    <property type="term" value="F:UDP-sugar diphosphatase activity"/>
    <property type="evidence" value="ECO:0007669"/>
    <property type="project" value="TreeGrafter"/>
</dbReference>
<dbReference type="InterPro" id="IPR001919">
    <property type="entry name" value="CBD2"/>
</dbReference>
<dbReference type="SUPFAM" id="SSF56219">
    <property type="entry name" value="DNase I-like"/>
    <property type="match status" value="1"/>
</dbReference>
<dbReference type="InterPro" id="IPR006179">
    <property type="entry name" value="5_nucleotidase/apyrase"/>
</dbReference>
<dbReference type="Gene3D" id="3.60.10.10">
    <property type="entry name" value="Endonuclease/exonuclease/phosphatase"/>
    <property type="match status" value="1"/>
</dbReference>
<dbReference type="SUPFAM" id="SSF49384">
    <property type="entry name" value="Carbohydrate-binding domain"/>
    <property type="match status" value="1"/>
</dbReference>
<keyword evidence="6" id="KW-1185">Reference proteome</keyword>
<dbReference type="NCBIfam" id="NF033681">
    <property type="entry name" value="ExeM_NucH_DNase"/>
    <property type="match status" value="1"/>
</dbReference>